<gene>
    <name evidence="5" type="primary">LOC111108650</name>
</gene>
<protein>
    <submittedName>
        <fullName evidence="5">Heat shock 70 kDa protein 12A-like</fullName>
    </submittedName>
</protein>
<dbReference type="AlphaFoldDB" id="A0A8B8BC80"/>
<sequence length="506" mass="56930">MDIKTQKKHYLFKGFKMMLFDTKNLSETTPLKDVNQKELPAIDVFAAVIEYFKQSLQKTLIKSTFMNSPLLNYDDVFWVITVPAIWNLSAKQFMRRAAEKAGLKDAQVSLALEPEAASMYCRRIPVEVCTQRDGGKVIASLPAGAKYLVIDLGGGTVDITAHEVLDDGGLRELHHASGGYFGGTCVNEEIMAFLKRIFGGPLLKELQNDYPDDYFELMKTIEQKKCSYKTSADQDKIALKIPVSLFKAFKEGYDCELGTDLENTPFANSVKVERDKLFISKDLFKSFFDKSIKNVVETIKEILVSSEMLNLNIILLVGGYAESPLLTETIADAFPDKKVVVPANPVLSVLEGAIIYGFEPDMIVSRVCRYTYGIATLRKWQSGDPADKKLPKKEEDTFHWCDGIFDKHVEMGQIVKVGEFQEEKEYFTVEGPEKAILDFYASNKKNPTFVDEEGCFRVGYFVLNLSKKKRYERVLVKISFGGTELIVEVTGEETGQGIQTSCNFLP</sequence>
<proteinExistence type="inferred from homology"/>
<evidence type="ECO:0000313" key="4">
    <source>
        <dbReference type="Proteomes" id="UP000694844"/>
    </source>
</evidence>
<dbReference type="InterPro" id="IPR013126">
    <property type="entry name" value="Hsp_70_fam"/>
</dbReference>
<dbReference type="CDD" id="cd10229">
    <property type="entry name" value="ASKHA_NBD_HSP70_HSPA12"/>
    <property type="match status" value="1"/>
</dbReference>
<dbReference type="KEGG" id="cvn:111108650"/>
<evidence type="ECO:0000256" key="3">
    <source>
        <dbReference type="ARBA" id="ARBA00022840"/>
    </source>
</evidence>
<dbReference type="RefSeq" id="XP_022300369.1">
    <property type="nucleotide sequence ID" value="XM_022444661.1"/>
</dbReference>
<evidence type="ECO:0000256" key="2">
    <source>
        <dbReference type="ARBA" id="ARBA00022741"/>
    </source>
</evidence>
<dbReference type="Gene3D" id="3.90.640.10">
    <property type="entry name" value="Actin, Chain A, domain 4"/>
    <property type="match status" value="1"/>
</dbReference>
<evidence type="ECO:0000313" key="5">
    <source>
        <dbReference type="RefSeq" id="XP_022300369.1"/>
    </source>
</evidence>
<evidence type="ECO:0000256" key="1">
    <source>
        <dbReference type="ARBA" id="ARBA00007381"/>
    </source>
</evidence>
<keyword evidence="4" id="KW-1185">Reference proteome</keyword>
<dbReference type="GO" id="GO:0140662">
    <property type="term" value="F:ATP-dependent protein folding chaperone"/>
    <property type="evidence" value="ECO:0007669"/>
    <property type="project" value="InterPro"/>
</dbReference>
<dbReference type="Pfam" id="PF00012">
    <property type="entry name" value="HSP70"/>
    <property type="match status" value="1"/>
</dbReference>
<accession>A0A8B8BC80</accession>
<dbReference type="SUPFAM" id="SSF53067">
    <property type="entry name" value="Actin-like ATPase domain"/>
    <property type="match status" value="2"/>
</dbReference>
<dbReference type="Gene3D" id="3.30.420.40">
    <property type="match status" value="2"/>
</dbReference>
<keyword evidence="3" id="KW-0067">ATP-binding</keyword>
<dbReference type="OrthoDB" id="2963168at2759"/>
<comment type="similarity">
    <text evidence="1">Belongs to the heat shock protein 70 family.</text>
</comment>
<dbReference type="GO" id="GO:0005524">
    <property type="term" value="F:ATP binding"/>
    <property type="evidence" value="ECO:0007669"/>
    <property type="project" value="UniProtKB-KW"/>
</dbReference>
<dbReference type="GeneID" id="111108650"/>
<organism evidence="4 5">
    <name type="scientific">Crassostrea virginica</name>
    <name type="common">Eastern oyster</name>
    <dbReference type="NCBI Taxonomy" id="6565"/>
    <lineage>
        <taxon>Eukaryota</taxon>
        <taxon>Metazoa</taxon>
        <taxon>Spiralia</taxon>
        <taxon>Lophotrochozoa</taxon>
        <taxon>Mollusca</taxon>
        <taxon>Bivalvia</taxon>
        <taxon>Autobranchia</taxon>
        <taxon>Pteriomorphia</taxon>
        <taxon>Ostreida</taxon>
        <taxon>Ostreoidea</taxon>
        <taxon>Ostreidae</taxon>
        <taxon>Crassostrea</taxon>
    </lineage>
</organism>
<reference evidence="5" key="1">
    <citation type="submission" date="2025-08" db="UniProtKB">
        <authorList>
            <consortium name="RefSeq"/>
        </authorList>
    </citation>
    <scope>IDENTIFICATION</scope>
    <source>
        <tissue evidence="5">Whole sample</tissue>
    </source>
</reference>
<name>A0A8B8BC80_CRAVI</name>
<dbReference type="PANTHER" id="PTHR14187:SF5">
    <property type="entry name" value="HEAT SHOCK 70 KDA PROTEIN 12A"/>
    <property type="match status" value="1"/>
</dbReference>
<dbReference type="Proteomes" id="UP000694844">
    <property type="component" value="Chromosome 8"/>
</dbReference>
<dbReference type="PANTHER" id="PTHR14187">
    <property type="entry name" value="ALPHA KINASE/ELONGATION FACTOR 2 KINASE"/>
    <property type="match status" value="1"/>
</dbReference>
<keyword evidence="2" id="KW-0547">Nucleotide-binding</keyword>
<dbReference type="InterPro" id="IPR043129">
    <property type="entry name" value="ATPase_NBD"/>
</dbReference>